<dbReference type="PANTHER" id="PTHR38011">
    <property type="entry name" value="DIHYDROFOLATE REDUCTASE FAMILY PROTEIN (AFU_ORTHOLOGUE AFUA_8G06820)"/>
    <property type="match status" value="1"/>
</dbReference>
<gene>
    <name evidence="2" type="ORF">DL239_04540</name>
</gene>
<comment type="caution">
    <text evidence="2">The sequence shown here is derived from an EMBL/GenBank/DDBJ whole genome shotgun (WGS) entry which is preliminary data.</text>
</comment>
<organism evidence="2 3">
    <name type="scientific">Parasedimentitalea denitrificans</name>
    <dbReference type="NCBI Taxonomy" id="2211118"/>
    <lineage>
        <taxon>Bacteria</taxon>
        <taxon>Pseudomonadati</taxon>
        <taxon>Pseudomonadota</taxon>
        <taxon>Alphaproteobacteria</taxon>
        <taxon>Rhodobacterales</taxon>
        <taxon>Paracoccaceae</taxon>
        <taxon>Parasedimentitalea</taxon>
    </lineage>
</organism>
<dbReference type="InterPro" id="IPR002734">
    <property type="entry name" value="RibDG_C"/>
</dbReference>
<reference evidence="2 3" key="1">
    <citation type="submission" date="2018-05" db="EMBL/GenBank/DDBJ databases">
        <authorList>
            <person name="Zhang Y.-J."/>
        </authorList>
    </citation>
    <scope>NUCLEOTIDE SEQUENCE [LARGE SCALE GENOMIC DNA]</scope>
    <source>
        <strain evidence="2 3">CY04</strain>
    </source>
</reference>
<dbReference type="Gene3D" id="3.40.430.10">
    <property type="entry name" value="Dihydrofolate Reductase, subunit A"/>
    <property type="match status" value="1"/>
</dbReference>
<evidence type="ECO:0000313" key="3">
    <source>
        <dbReference type="Proteomes" id="UP001429564"/>
    </source>
</evidence>
<protein>
    <submittedName>
        <fullName evidence="2">Dihydrofolate reductase</fullName>
    </submittedName>
</protein>
<dbReference type="EMBL" id="QHLQ01000003">
    <property type="protein sequence ID" value="NIZ60239.1"/>
    <property type="molecule type" value="Genomic_DNA"/>
</dbReference>
<dbReference type="SUPFAM" id="SSF53597">
    <property type="entry name" value="Dihydrofolate reductase-like"/>
    <property type="match status" value="1"/>
</dbReference>
<dbReference type="InterPro" id="IPR024072">
    <property type="entry name" value="DHFR-like_dom_sf"/>
</dbReference>
<dbReference type="Pfam" id="PF01872">
    <property type="entry name" value="RibD_C"/>
    <property type="match status" value="1"/>
</dbReference>
<feature type="domain" description="Bacterial bifunctional deaminase-reductase C-terminal" evidence="1">
    <location>
        <begin position="94"/>
        <end position="157"/>
    </location>
</feature>
<dbReference type="PANTHER" id="PTHR38011:SF11">
    <property type="entry name" value="2,5-DIAMINO-6-RIBOSYLAMINO-4(3H)-PYRIMIDINONE 5'-PHOSPHATE REDUCTASE"/>
    <property type="match status" value="1"/>
</dbReference>
<keyword evidence="3" id="KW-1185">Reference proteome</keyword>
<evidence type="ECO:0000313" key="2">
    <source>
        <dbReference type="EMBL" id="NIZ60239.1"/>
    </source>
</evidence>
<sequence length="166" mass="17789">MSLDGFIADANGSVAWLDPFNKVLASDGGDGGYGDFIAPIDALIMGRTTYQQVMGWGWPYEKRPSYVLTRNTGFTGDHIAAAGDINILRAAIEGAGHNNVWIMGGGETQRAALDAGLFDTLRVFIMPTLLGQGLPCFAPGKQHNLKLTSSEQKPGGILQIDYDIED</sequence>
<evidence type="ECO:0000259" key="1">
    <source>
        <dbReference type="Pfam" id="PF01872"/>
    </source>
</evidence>
<dbReference type="InterPro" id="IPR050765">
    <property type="entry name" value="Riboflavin_Biosynth_HTPR"/>
</dbReference>
<name>A0ABX0W3V2_9RHOB</name>
<accession>A0ABX0W3V2</accession>
<proteinExistence type="predicted"/>
<dbReference type="Proteomes" id="UP001429564">
    <property type="component" value="Unassembled WGS sequence"/>
</dbReference>